<gene>
    <name evidence="4" type="primary">LOC111105295</name>
</gene>
<name>A0A8B8AVR9_CRAVI</name>
<organism evidence="3 4">
    <name type="scientific">Crassostrea virginica</name>
    <name type="common">Eastern oyster</name>
    <dbReference type="NCBI Taxonomy" id="6565"/>
    <lineage>
        <taxon>Eukaryota</taxon>
        <taxon>Metazoa</taxon>
        <taxon>Spiralia</taxon>
        <taxon>Lophotrochozoa</taxon>
        <taxon>Mollusca</taxon>
        <taxon>Bivalvia</taxon>
        <taxon>Autobranchia</taxon>
        <taxon>Pteriomorphia</taxon>
        <taxon>Ostreida</taxon>
        <taxon>Ostreoidea</taxon>
        <taxon>Ostreidae</taxon>
        <taxon>Crassostrea</taxon>
    </lineage>
</organism>
<keyword evidence="2" id="KW-1133">Transmembrane helix</keyword>
<dbReference type="OrthoDB" id="6210323at2759"/>
<dbReference type="GeneID" id="111105295"/>
<reference evidence="4" key="1">
    <citation type="submission" date="2025-08" db="UniProtKB">
        <authorList>
            <consortium name="RefSeq"/>
        </authorList>
    </citation>
    <scope>IDENTIFICATION</scope>
    <source>
        <tissue evidence="4">Whole sample</tissue>
    </source>
</reference>
<evidence type="ECO:0000256" key="1">
    <source>
        <dbReference type="SAM" id="MobiDB-lite"/>
    </source>
</evidence>
<protein>
    <submittedName>
        <fullName evidence="4">Uncharacterized protein LOC111105295 isoform X1</fullName>
    </submittedName>
</protein>
<feature type="compositionally biased region" description="Polar residues" evidence="1">
    <location>
        <begin position="281"/>
        <end position="305"/>
    </location>
</feature>
<feature type="region of interest" description="Disordered" evidence="1">
    <location>
        <begin position="280"/>
        <end position="305"/>
    </location>
</feature>
<dbReference type="RefSeq" id="XP_022295201.1">
    <property type="nucleotide sequence ID" value="XM_022439493.1"/>
</dbReference>
<evidence type="ECO:0000256" key="2">
    <source>
        <dbReference type="SAM" id="Phobius"/>
    </source>
</evidence>
<evidence type="ECO:0000313" key="4">
    <source>
        <dbReference type="RefSeq" id="XP_022295201.1"/>
    </source>
</evidence>
<feature type="transmembrane region" description="Helical" evidence="2">
    <location>
        <begin position="225"/>
        <end position="247"/>
    </location>
</feature>
<feature type="region of interest" description="Disordered" evidence="1">
    <location>
        <begin position="187"/>
        <end position="208"/>
    </location>
</feature>
<accession>A0A8B8AVR9</accession>
<sequence length="374" mass="41720">MRYLDASFLQYGGLYEWGQPLQNMMIDYSIHKGQNACNEDKNVLNSCDGSIVSNNNIYMDFEVIKSQCSCTVEPMNNVKVIYLLSTNPGYNDCGTGIQITESNNDIHILQCRKDSPGSVFSNLSTNVEFRKDRPFVSGNDEYCLRAFSNDVSHIVKGSCGPSATNLPMTSTDLSRNPTKIISSHLTEKDTGRTETFTSTSNSYPVEETSIPPGNTVKVTTVKENLILIIAVAAGALLILIVIIVLTVKVFRHRDKNKILNMPLKDKVTDDLYTQRVHLQPENASPQSTESNKTPNPHPSNNVDNRNSGLWVVENTFYQSADNVTNDNEDDSNDKELEVGNTVYYSEIKDNENKGTTKVNVDLVYDYAHVIDKMS</sequence>
<evidence type="ECO:0000313" key="3">
    <source>
        <dbReference type="Proteomes" id="UP000694844"/>
    </source>
</evidence>
<proteinExistence type="predicted"/>
<dbReference type="AlphaFoldDB" id="A0A8B8AVR9"/>
<keyword evidence="2" id="KW-0472">Membrane</keyword>
<keyword evidence="3" id="KW-1185">Reference proteome</keyword>
<keyword evidence="2" id="KW-0812">Transmembrane</keyword>
<dbReference type="KEGG" id="cvn:111105295"/>
<dbReference type="Proteomes" id="UP000694844">
    <property type="component" value="Chromosome 7"/>
</dbReference>
<feature type="compositionally biased region" description="Polar residues" evidence="1">
    <location>
        <begin position="193"/>
        <end position="203"/>
    </location>
</feature>